<feature type="compositionally biased region" description="Basic residues" evidence="1">
    <location>
        <begin position="89"/>
        <end position="98"/>
    </location>
</feature>
<name>A0A1H3WXP1_9ACTO</name>
<keyword evidence="4" id="KW-1185">Reference proteome</keyword>
<feature type="region of interest" description="Disordered" evidence="1">
    <location>
        <begin position="49"/>
        <end position="111"/>
    </location>
</feature>
<accession>A0A1H3WXP1</accession>
<organism evidence="3 4">
    <name type="scientific">Bowdeniella nasicola</name>
    <dbReference type="NCBI Taxonomy" id="208480"/>
    <lineage>
        <taxon>Bacteria</taxon>
        <taxon>Bacillati</taxon>
        <taxon>Actinomycetota</taxon>
        <taxon>Actinomycetes</taxon>
        <taxon>Actinomycetales</taxon>
        <taxon>Actinomycetaceae</taxon>
        <taxon>Bowdeniella</taxon>
    </lineage>
</organism>
<dbReference type="AlphaFoldDB" id="A0A1H3WXP1"/>
<sequence length="295" mass="31859">MSSRAERRPSEPDKELQSINPDTAERILSFLQTAPEEIAEWASAQEAAVRRASATRETVAEPAPREQHPDDILLAELGEEDDDIVTSRPKARGRKHRPALSQDATGDATTAAVASASTAARATRAASGPTNPKYLKKPTSSGGKIALALIFAFAVVFAIYLAGKPTPEATQPANHPTMGEQQQAPSAAERAERIAQLQSQIEGDPSDTKARLELGVLQFNQRETAKAEEQWTAVIEADPSEVQAWYNLGFLYLSKDPAEEDKAREAWGKVVELAPDSDLARTAQMHLGGLNDGKE</sequence>
<proteinExistence type="predicted"/>
<feature type="compositionally biased region" description="Basic and acidic residues" evidence="1">
    <location>
        <begin position="1"/>
        <end position="16"/>
    </location>
</feature>
<dbReference type="EMBL" id="FNQV01000003">
    <property type="protein sequence ID" value="SDZ91869.1"/>
    <property type="molecule type" value="Genomic_DNA"/>
</dbReference>
<dbReference type="InterPro" id="IPR019734">
    <property type="entry name" value="TPR_rpt"/>
</dbReference>
<dbReference type="RefSeq" id="WP_092561714.1">
    <property type="nucleotide sequence ID" value="NZ_FNQV01000003.1"/>
</dbReference>
<dbReference type="Proteomes" id="UP000199288">
    <property type="component" value="Unassembled WGS sequence"/>
</dbReference>
<evidence type="ECO:0000256" key="1">
    <source>
        <dbReference type="SAM" id="MobiDB-lite"/>
    </source>
</evidence>
<reference evidence="4" key="1">
    <citation type="submission" date="2016-10" db="EMBL/GenBank/DDBJ databases">
        <authorList>
            <person name="Varghese N."/>
            <person name="Submissions S."/>
        </authorList>
    </citation>
    <scope>NUCLEOTIDE SEQUENCE [LARGE SCALE GENOMIC DNA]</scope>
    <source>
        <strain evidence="4">KPR-1</strain>
    </source>
</reference>
<keyword evidence="2" id="KW-0472">Membrane</keyword>
<evidence type="ECO:0000313" key="4">
    <source>
        <dbReference type="Proteomes" id="UP000199288"/>
    </source>
</evidence>
<feature type="region of interest" description="Disordered" evidence="1">
    <location>
        <begin position="168"/>
        <end position="187"/>
    </location>
</feature>
<dbReference type="SUPFAM" id="SSF48452">
    <property type="entry name" value="TPR-like"/>
    <property type="match status" value="1"/>
</dbReference>
<keyword evidence="2" id="KW-0812">Transmembrane</keyword>
<dbReference type="InterPro" id="IPR011990">
    <property type="entry name" value="TPR-like_helical_dom_sf"/>
</dbReference>
<feature type="region of interest" description="Disordered" evidence="1">
    <location>
        <begin position="1"/>
        <end position="23"/>
    </location>
</feature>
<dbReference type="SMART" id="SM00028">
    <property type="entry name" value="TPR"/>
    <property type="match status" value="2"/>
</dbReference>
<gene>
    <name evidence="3" type="ORF">SAMN02910418_00534</name>
</gene>
<protein>
    <submittedName>
        <fullName evidence="3">TPR repeat-containing protein</fullName>
    </submittedName>
</protein>
<evidence type="ECO:0000256" key="2">
    <source>
        <dbReference type="SAM" id="Phobius"/>
    </source>
</evidence>
<dbReference type="Gene3D" id="1.25.40.10">
    <property type="entry name" value="Tetratricopeptide repeat domain"/>
    <property type="match status" value="1"/>
</dbReference>
<feature type="transmembrane region" description="Helical" evidence="2">
    <location>
        <begin position="145"/>
        <end position="163"/>
    </location>
</feature>
<keyword evidence="2" id="KW-1133">Transmembrane helix</keyword>
<dbReference type="OrthoDB" id="5149611at2"/>
<evidence type="ECO:0000313" key="3">
    <source>
        <dbReference type="EMBL" id="SDZ91869.1"/>
    </source>
</evidence>
<feature type="compositionally biased region" description="Polar residues" evidence="1">
    <location>
        <begin position="168"/>
        <end position="185"/>
    </location>
</feature>